<name>A0A3B1AZA9_9ZZZZ</name>
<keyword evidence="3" id="KW-0804">Transcription</keyword>
<reference evidence="5" key="1">
    <citation type="submission" date="2018-06" db="EMBL/GenBank/DDBJ databases">
        <authorList>
            <person name="Zhirakovskaya E."/>
        </authorList>
    </citation>
    <scope>NUCLEOTIDE SEQUENCE</scope>
</reference>
<dbReference type="EMBL" id="UOFW01000122">
    <property type="protein sequence ID" value="VAX05074.1"/>
    <property type="molecule type" value="Genomic_DNA"/>
</dbReference>
<dbReference type="PROSITE" id="PS01124">
    <property type="entry name" value="HTH_ARAC_FAMILY_2"/>
    <property type="match status" value="1"/>
</dbReference>
<dbReference type="InterPro" id="IPR018062">
    <property type="entry name" value="HTH_AraC-typ_CS"/>
</dbReference>
<dbReference type="GO" id="GO:0003700">
    <property type="term" value="F:DNA-binding transcription factor activity"/>
    <property type="evidence" value="ECO:0007669"/>
    <property type="project" value="InterPro"/>
</dbReference>
<dbReference type="PANTHER" id="PTHR43280">
    <property type="entry name" value="ARAC-FAMILY TRANSCRIPTIONAL REGULATOR"/>
    <property type="match status" value="1"/>
</dbReference>
<sequence>MKIYIKNMVCNRCIIVVTSVLNDLELRPVNISLGEADFGDYALSDAQVSDIWARLEPLGFEVINDKKSRLIERIKKQVIKLVQKQDGLPHSKLSDYMTENIAYEYNYLSTLFSSIEGMTIERYYINQKIEKVKELLVYDELSLTEISFQMGYSSLAHLSNQFKSVTGLSPSHFRRLKSVKSRISIDRL</sequence>
<protein>
    <submittedName>
        <fullName evidence="5">Transcriptional regulator, AraC family</fullName>
    </submittedName>
</protein>
<dbReference type="InterPro" id="IPR018060">
    <property type="entry name" value="HTH_AraC"/>
</dbReference>
<evidence type="ECO:0000313" key="5">
    <source>
        <dbReference type="EMBL" id="VAX05074.1"/>
    </source>
</evidence>
<dbReference type="PROSITE" id="PS00041">
    <property type="entry name" value="HTH_ARAC_FAMILY_1"/>
    <property type="match status" value="1"/>
</dbReference>
<evidence type="ECO:0000256" key="2">
    <source>
        <dbReference type="ARBA" id="ARBA00023125"/>
    </source>
</evidence>
<dbReference type="Gene3D" id="1.10.10.60">
    <property type="entry name" value="Homeodomain-like"/>
    <property type="match status" value="1"/>
</dbReference>
<dbReference type="SUPFAM" id="SSF46689">
    <property type="entry name" value="Homeodomain-like"/>
    <property type="match status" value="1"/>
</dbReference>
<dbReference type="SMART" id="SM00342">
    <property type="entry name" value="HTH_ARAC"/>
    <property type="match status" value="1"/>
</dbReference>
<proteinExistence type="predicted"/>
<evidence type="ECO:0000256" key="3">
    <source>
        <dbReference type="ARBA" id="ARBA00023163"/>
    </source>
</evidence>
<dbReference type="InterPro" id="IPR009057">
    <property type="entry name" value="Homeodomain-like_sf"/>
</dbReference>
<evidence type="ECO:0000256" key="1">
    <source>
        <dbReference type="ARBA" id="ARBA00023015"/>
    </source>
</evidence>
<keyword evidence="2" id="KW-0238">DNA-binding</keyword>
<dbReference type="Pfam" id="PF12833">
    <property type="entry name" value="HTH_18"/>
    <property type="match status" value="1"/>
</dbReference>
<feature type="domain" description="HTH araC/xylS-type" evidence="4">
    <location>
        <begin position="76"/>
        <end position="176"/>
    </location>
</feature>
<evidence type="ECO:0000259" key="4">
    <source>
        <dbReference type="PROSITE" id="PS01124"/>
    </source>
</evidence>
<dbReference type="AlphaFoldDB" id="A0A3B1AZA9"/>
<gene>
    <name evidence="5" type="ORF">MNBD_ALPHA03-115</name>
</gene>
<keyword evidence="1" id="KW-0805">Transcription regulation</keyword>
<organism evidence="5">
    <name type="scientific">hydrothermal vent metagenome</name>
    <dbReference type="NCBI Taxonomy" id="652676"/>
    <lineage>
        <taxon>unclassified sequences</taxon>
        <taxon>metagenomes</taxon>
        <taxon>ecological metagenomes</taxon>
    </lineage>
</organism>
<accession>A0A3B1AZA9</accession>
<dbReference type="PANTHER" id="PTHR43280:SF2">
    <property type="entry name" value="HTH-TYPE TRANSCRIPTIONAL REGULATOR EXSA"/>
    <property type="match status" value="1"/>
</dbReference>
<dbReference type="GO" id="GO:0043565">
    <property type="term" value="F:sequence-specific DNA binding"/>
    <property type="evidence" value="ECO:0007669"/>
    <property type="project" value="InterPro"/>
</dbReference>